<dbReference type="Proteomes" id="UP000663801">
    <property type="component" value="Unassembled WGS sequence"/>
</dbReference>
<dbReference type="Pfam" id="PF00296">
    <property type="entry name" value="Bac_luciferase"/>
    <property type="match status" value="1"/>
</dbReference>
<proteinExistence type="predicted"/>
<organism evidence="6 7">
    <name type="scientific">Nakamurella flavida</name>
    <dbReference type="NCBI Taxonomy" id="363630"/>
    <lineage>
        <taxon>Bacteria</taxon>
        <taxon>Bacillati</taxon>
        <taxon>Actinomycetota</taxon>
        <taxon>Actinomycetes</taxon>
        <taxon>Nakamurellales</taxon>
        <taxon>Nakamurellaceae</taxon>
        <taxon>Nakamurella</taxon>
    </lineage>
</organism>
<dbReference type="InterPro" id="IPR036661">
    <property type="entry name" value="Luciferase-like_sf"/>
</dbReference>
<dbReference type="GO" id="GO:0008726">
    <property type="term" value="F:alkanesulfonate monooxygenase activity"/>
    <property type="evidence" value="ECO:0007669"/>
    <property type="project" value="TreeGrafter"/>
</dbReference>
<dbReference type="InterPro" id="IPR050172">
    <property type="entry name" value="SsuD_RutA_monooxygenase"/>
</dbReference>
<dbReference type="RefSeq" id="WP_205257825.1">
    <property type="nucleotide sequence ID" value="NZ_BAAAPV010000005.1"/>
</dbReference>
<name>A0A938YN10_9ACTN</name>
<dbReference type="AlphaFoldDB" id="A0A938YN10"/>
<protein>
    <submittedName>
        <fullName evidence="6">LLM class F420-dependent oxidoreductase</fullName>
    </submittedName>
</protein>
<comment type="caution">
    <text evidence="6">The sequence shown here is derived from an EMBL/GenBank/DDBJ whole genome shotgun (WGS) entry which is preliminary data.</text>
</comment>
<dbReference type="PANTHER" id="PTHR42847:SF4">
    <property type="entry name" value="ALKANESULFONATE MONOOXYGENASE-RELATED"/>
    <property type="match status" value="1"/>
</dbReference>
<keyword evidence="1" id="KW-0285">Flavoprotein</keyword>
<evidence type="ECO:0000259" key="5">
    <source>
        <dbReference type="Pfam" id="PF00296"/>
    </source>
</evidence>
<evidence type="ECO:0000256" key="3">
    <source>
        <dbReference type="ARBA" id="ARBA00023002"/>
    </source>
</evidence>
<gene>
    <name evidence="6" type="ORF">JL107_14750</name>
</gene>
<reference evidence="6" key="1">
    <citation type="submission" date="2021-01" db="EMBL/GenBank/DDBJ databases">
        <title>KCTC 19127 draft genome.</title>
        <authorList>
            <person name="An D."/>
        </authorList>
    </citation>
    <scope>NUCLEOTIDE SEQUENCE</scope>
    <source>
        <strain evidence="6">KCTC 19127</strain>
    </source>
</reference>
<evidence type="ECO:0000313" key="6">
    <source>
        <dbReference type="EMBL" id="MBM9477708.1"/>
    </source>
</evidence>
<keyword evidence="2" id="KW-0288">FMN</keyword>
<keyword evidence="4" id="KW-0503">Monooxygenase</keyword>
<sequence length="317" mass="33869">MDLRIFTEPQQGASHADLLAVARATRDTGFSAFFRSDHILVMGDGDGLPGPSDTMVSLGVLAAQVPDIRFGTLVASATFRHPSMLAIAAAQVDEISGGRLDLGLGSGWNDDEHRAYGIDFGSGFGERFDRLTEQLEILTGLWATPVGQTFDHTGTHYTLSGAPGLPKPVQSVHGTPKVPIIVGGHGPKRTPALAARFADEFNVGFSPLELVLDRFEKTRQACTEVDRDPADLVYSAALTVCCGRDDAELRRRADVIGRDLGGLGQGDLAGSPEQITDTLGRWAEAGVQRMYLQILDLADLDHLALLGETVLPALRDA</sequence>
<dbReference type="SUPFAM" id="SSF51679">
    <property type="entry name" value="Bacterial luciferase-like"/>
    <property type="match status" value="1"/>
</dbReference>
<keyword evidence="3" id="KW-0560">Oxidoreductase</keyword>
<dbReference type="GO" id="GO:0046306">
    <property type="term" value="P:alkanesulfonate catabolic process"/>
    <property type="evidence" value="ECO:0007669"/>
    <property type="project" value="TreeGrafter"/>
</dbReference>
<dbReference type="NCBIfam" id="TIGR03560">
    <property type="entry name" value="F420_Rv1855c"/>
    <property type="match status" value="1"/>
</dbReference>
<accession>A0A938YN10</accession>
<feature type="domain" description="Luciferase-like" evidence="5">
    <location>
        <begin position="7"/>
        <end position="253"/>
    </location>
</feature>
<dbReference type="InterPro" id="IPR019952">
    <property type="entry name" value="F420_OxRdatse_Rv1855c_pred"/>
</dbReference>
<evidence type="ECO:0000256" key="4">
    <source>
        <dbReference type="ARBA" id="ARBA00023033"/>
    </source>
</evidence>
<evidence type="ECO:0000313" key="7">
    <source>
        <dbReference type="Proteomes" id="UP000663801"/>
    </source>
</evidence>
<dbReference type="PANTHER" id="PTHR42847">
    <property type="entry name" value="ALKANESULFONATE MONOOXYGENASE"/>
    <property type="match status" value="1"/>
</dbReference>
<dbReference type="EMBL" id="JAERWL010000012">
    <property type="protein sequence ID" value="MBM9477708.1"/>
    <property type="molecule type" value="Genomic_DNA"/>
</dbReference>
<evidence type="ECO:0000256" key="1">
    <source>
        <dbReference type="ARBA" id="ARBA00022630"/>
    </source>
</evidence>
<evidence type="ECO:0000256" key="2">
    <source>
        <dbReference type="ARBA" id="ARBA00022643"/>
    </source>
</evidence>
<dbReference type="InterPro" id="IPR011251">
    <property type="entry name" value="Luciferase-like_dom"/>
</dbReference>
<keyword evidence="7" id="KW-1185">Reference proteome</keyword>
<dbReference type="Gene3D" id="3.20.20.30">
    <property type="entry name" value="Luciferase-like domain"/>
    <property type="match status" value="1"/>
</dbReference>